<protein>
    <submittedName>
        <fullName evidence="2">Nucleoside-diphosphate-sugar epimerase</fullName>
    </submittedName>
</protein>
<proteinExistence type="predicted"/>
<dbReference type="InterPro" id="IPR036291">
    <property type="entry name" value="NAD(P)-bd_dom_sf"/>
</dbReference>
<dbReference type="GO" id="GO:0004029">
    <property type="term" value="F:aldehyde dehydrogenase (NAD+) activity"/>
    <property type="evidence" value="ECO:0007669"/>
    <property type="project" value="TreeGrafter"/>
</dbReference>
<feature type="domain" description="NAD(P)-binding" evidence="1">
    <location>
        <begin position="7"/>
        <end position="193"/>
    </location>
</feature>
<dbReference type="Pfam" id="PF13460">
    <property type="entry name" value="NAD_binding_10"/>
    <property type="match status" value="1"/>
</dbReference>
<evidence type="ECO:0000259" key="1">
    <source>
        <dbReference type="Pfam" id="PF13460"/>
    </source>
</evidence>
<sequence>MSVLLTGGSGYIGSVVLRTLVERGHDVIALVRSDEKAQAVSAAGARPVVGDITDLDLLLNLVVDADGIIHTASPGDATNAAVDSGVVETVIRGLAGRDTPYVHSGGIWVFGPGADLTEQTPQVPLGISAWRVDIEQRLRDSPVHSTIVAPGVVYGDGRSIPTELIGDGVVRLVGDGSQHWTTVHLDDVALLYVLALEAGAADEYYLGVSGENPTVRSLGEAVARGRGWEVVPETASEARDRFGEAYGDALLLDQQATGAHARESLGWTPSAPSLLTELESGSYAP</sequence>
<dbReference type="RefSeq" id="WP_121369447.1">
    <property type="nucleotide sequence ID" value="NZ_RBKS01000001.1"/>
</dbReference>
<organism evidence="2 3">
    <name type="scientific">Frondihabitans australicus</name>
    <dbReference type="NCBI Taxonomy" id="386892"/>
    <lineage>
        <taxon>Bacteria</taxon>
        <taxon>Bacillati</taxon>
        <taxon>Actinomycetota</taxon>
        <taxon>Actinomycetes</taxon>
        <taxon>Micrococcales</taxon>
        <taxon>Microbacteriaceae</taxon>
        <taxon>Frondihabitans</taxon>
    </lineage>
</organism>
<name>A0A495IHQ6_9MICO</name>
<dbReference type="EMBL" id="RBKS01000001">
    <property type="protein sequence ID" value="RKR74636.1"/>
    <property type="molecule type" value="Genomic_DNA"/>
</dbReference>
<reference evidence="2 3" key="1">
    <citation type="submission" date="2018-10" db="EMBL/GenBank/DDBJ databases">
        <title>Sequencing the genomes of 1000 actinobacteria strains.</title>
        <authorList>
            <person name="Klenk H.-P."/>
        </authorList>
    </citation>
    <scope>NUCLEOTIDE SEQUENCE [LARGE SCALE GENOMIC DNA]</scope>
    <source>
        <strain evidence="2 3">DSM 17894</strain>
    </source>
</reference>
<dbReference type="SUPFAM" id="SSF51735">
    <property type="entry name" value="NAD(P)-binding Rossmann-fold domains"/>
    <property type="match status" value="1"/>
</dbReference>
<evidence type="ECO:0000313" key="2">
    <source>
        <dbReference type="EMBL" id="RKR74636.1"/>
    </source>
</evidence>
<accession>A0A495IHQ6</accession>
<dbReference type="PANTHER" id="PTHR48079">
    <property type="entry name" value="PROTEIN YEEZ"/>
    <property type="match status" value="1"/>
</dbReference>
<dbReference type="OrthoDB" id="9787292at2"/>
<dbReference type="Gene3D" id="3.40.50.720">
    <property type="entry name" value="NAD(P)-binding Rossmann-like Domain"/>
    <property type="match status" value="1"/>
</dbReference>
<dbReference type="InterPro" id="IPR051783">
    <property type="entry name" value="NAD(P)-dependent_oxidoreduct"/>
</dbReference>
<gene>
    <name evidence="2" type="ORF">C8E83_1760</name>
</gene>
<dbReference type="Proteomes" id="UP000280008">
    <property type="component" value="Unassembled WGS sequence"/>
</dbReference>
<dbReference type="InterPro" id="IPR016040">
    <property type="entry name" value="NAD(P)-bd_dom"/>
</dbReference>
<comment type="caution">
    <text evidence="2">The sequence shown here is derived from an EMBL/GenBank/DDBJ whole genome shotgun (WGS) entry which is preliminary data.</text>
</comment>
<dbReference type="PANTHER" id="PTHR48079:SF6">
    <property type="entry name" value="NAD(P)-BINDING DOMAIN-CONTAINING PROTEIN-RELATED"/>
    <property type="match status" value="1"/>
</dbReference>
<dbReference type="GO" id="GO:0005737">
    <property type="term" value="C:cytoplasm"/>
    <property type="evidence" value="ECO:0007669"/>
    <property type="project" value="TreeGrafter"/>
</dbReference>
<keyword evidence="3" id="KW-1185">Reference proteome</keyword>
<evidence type="ECO:0000313" key="3">
    <source>
        <dbReference type="Proteomes" id="UP000280008"/>
    </source>
</evidence>
<dbReference type="AlphaFoldDB" id="A0A495IHQ6"/>